<dbReference type="InterPro" id="IPR039425">
    <property type="entry name" value="RNA_pol_sigma-70-like"/>
</dbReference>
<dbReference type="InterPro" id="IPR016032">
    <property type="entry name" value="Sig_transdc_resp-reg_C-effctor"/>
</dbReference>
<dbReference type="Gene3D" id="1.10.1740.10">
    <property type="match status" value="1"/>
</dbReference>
<accession>A0A151ATD5</accession>
<dbReference type="NCBIfam" id="TIGR02937">
    <property type="entry name" value="sigma70-ECF"/>
    <property type="match status" value="1"/>
</dbReference>
<dbReference type="Proteomes" id="UP000075670">
    <property type="component" value="Unassembled WGS sequence"/>
</dbReference>
<dbReference type="PATRIC" id="fig|1122241.3.peg.3001"/>
<keyword evidence="6" id="KW-0804">Transcription</keyword>
<dbReference type="AlphaFoldDB" id="A0A151ATD5"/>
<keyword evidence="4" id="KW-0731">Sigma factor</keyword>
<organism evidence="9 10">
    <name type="scientific">Moorella mulderi DSM 14980</name>
    <dbReference type="NCBI Taxonomy" id="1122241"/>
    <lineage>
        <taxon>Bacteria</taxon>
        <taxon>Bacillati</taxon>
        <taxon>Bacillota</taxon>
        <taxon>Clostridia</taxon>
        <taxon>Neomoorellales</taxon>
        <taxon>Neomoorellaceae</taxon>
        <taxon>Neomoorella</taxon>
    </lineage>
</organism>
<dbReference type="PANTHER" id="PTHR43133">
    <property type="entry name" value="RNA POLYMERASE ECF-TYPE SIGMA FACTO"/>
    <property type="match status" value="1"/>
</dbReference>
<evidence type="ECO:0000256" key="4">
    <source>
        <dbReference type="ARBA" id="ARBA00023082"/>
    </source>
</evidence>
<dbReference type="InterPro" id="IPR014284">
    <property type="entry name" value="RNA_pol_sigma-70_dom"/>
</dbReference>
<dbReference type="Pfam" id="PF04542">
    <property type="entry name" value="Sigma70_r2"/>
    <property type="match status" value="1"/>
</dbReference>
<protein>
    <recommendedName>
        <fullName evidence="2">RNA polymerase sigma factor SigS</fullName>
    </recommendedName>
</protein>
<evidence type="ECO:0000313" key="10">
    <source>
        <dbReference type="Proteomes" id="UP000075670"/>
    </source>
</evidence>
<keyword evidence="10" id="KW-1185">Reference proteome</keyword>
<dbReference type="GO" id="GO:0003677">
    <property type="term" value="F:DNA binding"/>
    <property type="evidence" value="ECO:0007669"/>
    <property type="project" value="UniProtKB-KW"/>
</dbReference>
<dbReference type="SUPFAM" id="SSF46894">
    <property type="entry name" value="C-terminal effector domain of the bipartite response regulators"/>
    <property type="match status" value="1"/>
</dbReference>
<comment type="similarity">
    <text evidence="1">Belongs to the sigma-70 factor family.</text>
</comment>
<dbReference type="InterPro" id="IPR036388">
    <property type="entry name" value="WH-like_DNA-bd_sf"/>
</dbReference>
<reference evidence="9 10" key="1">
    <citation type="submission" date="2016-02" db="EMBL/GenBank/DDBJ databases">
        <title>Genome sequence of Moorella mulderi DSM 14980.</title>
        <authorList>
            <person name="Poehlein A."/>
            <person name="Daniel R."/>
        </authorList>
    </citation>
    <scope>NUCLEOTIDE SEQUENCE [LARGE SCALE GENOMIC DNA]</scope>
    <source>
        <strain evidence="9 10">DSM 14980</strain>
    </source>
</reference>
<evidence type="ECO:0000256" key="2">
    <source>
        <dbReference type="ARBA" id="ARBA00021245"/>
    </source>
</evidence>
<dbReference type="PANTHER" id="PTHR43133:SF8">
    <property type="entry name" value="RNA POLYMERASE SIGMA FACTOR HI_1459-RELATED"/>
    <property type="match status" value="1"/>
</dbReference>
<dbReference type="InterPro" id="IPR000792">
    <property type="entry name" value="Tscrpt_reg_LuxR_C"/>
</dbReference>
<dbReference type="InterPro" id="IPR007627">
    <property type="entry name" value="RNA_pol_sigma70_r2"/>
</dbReference>
<evidence type="ECO:0000256" key="3">
    <source>
        <dbReference type="ARBA" id="ARBA00023015"/>
    </source>
</evidence>
<feature type="domain" description="HTH luxR-type" evidence="8">
    <location>
        <begin position="157"/>
        <end position="184"/>
    </location>
</feature>
<evidence type="ECO:0000259" key="8">
    <source>
        <dbReference type="PROSITE" id="PS00622"/>
    </source>
</evidence>
<evidence type="ECO:0000313" key="9">
    <source>
        <dbReference type="EMBL" id="KYH30852.1"/>
    </source>
</evidence>
<evidence type="ECO:0000256" key="7">
    <source>
        <dbReference type="ARBA" id="ARBA00024701"/>
    </source>
</evidence>
<evidence type="ECO:0000256" key="5">
    <source>
        <dbReference type="ARBA" id="ARBA00023125"/>
    </source>
</evidence>
<comment type="caution">
    <text evidence="9">The sequence shown here is derived from an EMBL/GenBank/DDBJ whole genome shotgun (WGS) entry which is preliminary data.</text>
</comment>
<dbReference type="GO" id="GO:0016987">
    <property type="term" value="F:sigma factor activity"/>
    <property type="evidence" value="ECO:0007669"/>
    <property type="project" value="UniProtKB-KW"/>
</dbReference>
<dbReference type="InterPro" id="IPR013325">
    <property type="entry name" value="RNA_pol_sigma_r2"/>
</dbReference>
<comment type="function">
    <text evidence="7">Sigma factors are initiation factors that promote the attachment of RNA polymerase to specific initiation sites and are then released. Sigma-S contributes to the protection against external stress, thus playing a role in cellular fitness and survival.</text>
</comment>
<dbReference type="Gene3D" id="1.10.10.10">
    <property type="entry name" value="Winged helix-like DNA-binding domain superfamily/Winged helix DNA-binding domain"/>
    <property type="match status" value="1"/>
</dbReference>
<keyword evidence="5" id="KW-0238">DNA-binding</keyword>
<evidence type="ECO:0000256" key="1">
    <source>
        <dbReference type="ARBA" id="ARBA00007788"/>
    </source>
</evidence>
<evidence type="ECO:0000256" key="6">
    <source>
        <dbReference type="ARBA" id="ARBA00023163"/>
    </source>
</evidence>
<dbReference type="EMBL" id="LTBC01000019">
    <property type="protein sequence ID" value="KYH30852.1"/>
    <property type="molecule type" value="Genomic_DNA"/>
</dbReference>
<dbReference type="Pfam" id="PF08281">
    <property type="entry name" value="Sigma70_r4_2"/>
    <property type="match status" value="1"/>
</dbReference>
<dbReference type="SUPFAM" id="SSF88946">
    <property type="entry name" value="Sigma2 domain of RNA polymerase sigma factors"/>
    <property type="match status" value="1"/>
</dbReference>
<keyword evidence="3" id="KW-0805">Transcription regulation</keyword>
<gene>
    <name evidence="9" type="primary">sigH_2</name>
    <name evidence="9" type="ORF">MOMUL_28230</name>
</gene>
<proteinExistence type="inferred from homology"/>
<name>A0A151ATD5_9FIRM</name>
<sequence length="192" mass="21830">MLSSVSAYVEADEKEPLVHSGTPVDFEAIYSHYLNLLYWMTHRFCSPRSSDFEDYLQEAAIALWEATQSYDPHKSSAVTFVANCVRCRLINYLKAERRRQPTISLDAQPDDANGLYERLGLPSANVEAIVIGREERKNLIDSLTQLERNCALLFAWGFSYAEIARVLGITTKSVDNALRRVRLKGCRLYSSK</sequence>
<dbReference type="PROSITE" id="PS00622">
    <property type="entry name" value="HTH_LUXR_1"/>
    <property type="match status" value="1"/>
</dbReference>
<dbReference type="InterPro" id="IPR013249">
    <property type="entry name" value="RNA_pol_sigma70_r4_t2"/>
</dbReference>
<dbReference type="GO" id="GO:0006352">
    <property type="term" value="P:DNA-templated transcription initiation"/>
    <property type="evidence" value="ECO:0007669"/>
    <property type="project" value="InterPro"/>
</dbReference>